<dbReference type="InterPro" id="IPR049053">
    <property type="entry name" value="AFCA-like_C"/>
</dbReference>
<evidence type="ECO:0000313" key="5">
    <source>
        <dbReference type="Proteomes" id="UP000824123"/>
    </source>
</evidence>
<dbReference type="PANTHER" id="PTHR31084">
    <property type="entry name" value="ALPHA-L-FUCOSIDASE 2"/>
    <property type="match status" value="1"/>
</dbReference>
<comment type="caution">
    <text evidence="4">The sequence shown here is derived from an EMBL/GenBank/DDBJ whole genome shotgun (WGS) entry which is preliminary data.</text>
</comment>
<dbReference type="AlphaFoldDB" id="A0A9D1LRB8"/>
<keyword evidence="4" id="KW-0378">Hydrolase</keyword>
<name>A0A9D1LRB8_9FIRM</name>
<dbReference type="Pfam" id="PF21307">
    <property type="entry name" value="Glyco_hydro_95_C"/>
    <property type="match status" value="1"/>
</dbReference>
<dbReference type="GO" id="GO:0004560">
    <property type="term" value="F:alpha-L-fucosidase activity"/>
    <property type="evidence" value="ECO:0007669"/>
    <property type="project" value="TreeGrafter"/>
</dbReference>
<evidence type="ECO:0000259" key="3">
    <source>
        <dbReference type="Pfam" id="PF22124"/>
    </source>
</evidence>
<dbReference type="InterPro" id="IPR027414">
    <property type="entry name" value="GH95_N_dom"/>
</dbReference>
<dbReference type="PANTHER" id="PTHR31084:SF0">
    <property type="entry name" value="ALPHA-L-FUCOSIDASE 2"/>
    <property type="match status" value="1"/>
</dbReference>
<protein>
    <submittedName>
        <fullName evidence="4">Glycoside hydrolase N-terminal domain-containing protein</fullName>
    </submittedName>
</protein>
<reference evidence="4" key="1">
    <citation type="submission" date="2020-10" db="EMBL/GenBank/DDBJ databases">
        <authorList>
            <person name="Gilroy R."/>
        </authorList>
    </citation>
    <scope>NUCLEOTIDE SEQUENCE</scope>
    <source>
        <strain evidence="4">ChiSxjej2B14-8506</strain>
    </source>
</reference>
<dbReference type="InterPro" id="IPR012341">
    <property type="entry name" value="6hp_glycosidase-like_sf"/>
</dbReference>
<feature type="domain" description="Glycosyl hydrolase family 95 catalytic" evidence="3">
    <location>
        <begin position="253"/>
        <end position="669"/>
    </location>
</feature>
<dbReference type="InterPro" id="IPR054363">
    <property type="entry name" value="GH95_cat"/>
</dbReference>
<dbReference type="Gene3D" id="1.50.10.10">
    <property type="match status" value="1"/>
</dbReference>
<proteinExistence type="predicted"/>
<accession>A0A9D1LRB8</accession>
<evidence type="ECO:0000259" key="1">
    <source>
        <dbReference type="Pfam" id="PF14498"/>
    </source>
</evidence>
<dbReference type="EMBL" id="DVNK01000032">
    <property type="protein sequence ID" value="HIU46530.1"/>
    <property type="molecule type" value="Genomic_DNA"/>
</dbReference>
<dbReference type="SUPFAM" id="SSF48208">
    <property type="entry name" value="Six-hairpin glycosidases"/>
    <property type="match status" value="1"/>
</dbReference>
<feature type="domain" description="Alpha fucosidase A-like C-terminal" evidence="2">
    <location>
        <begin position="672"/>
        <end position="730"/>
    </location>
</feature>
<dbReference type="InterPro" id="IPR008928">
    <property type="entry name" value="6-hairpin_glycosidase_sf"/>
</dbReference>
<dbReference type="Gene3D" id="2.70.98.50">
    <property type="entry name" value="putative glycoside hydrolase family protein from bacillus halodurans"/>
    <property type="match status" value="1"/>
</dbReference>
<dbReference type="Proteomes" id="UP000824123">
    <property type="component" value="Unassembled WGS sequence"/>
</dbReference>
<feature type="domain" description="Glycosyl hydrolase family 95 N-terminal" evidence="1">
    <location>
        <begin position="6"/>
        <end position="176"/>
    </location>
</feature>
<gene>
    <name evidence="4" type="ORF">IAC59_04655</name>
</gene>
<dbReference type="GO" id="GO:0005975">
    <property type="term" value="P:carbohydrate metabolic process"/>
    <property type="evidence" value="ECO:0007669"/>
    <property type="project" value="InterPro"/>
</dbReference>
<evidence type="ECO:0000259" key="2">
    <source>
        <dbReference type="Pfam" id="PF21307"/>
    </source>
</evidence>
<sequence>MRHTLVMRQPAAWWSGQWREGLPLGNGFTGALVYGGAVHEKILLNHARCWRETYQSELPDVSELLPEMRRRILAGDVPGADGLLARALTERGYAGQTGYPFPIADLRLETPVVEGFMHYRRALEMDSAQAFVEYDDAGHHYRRRAFVSSADDVLALELASDAELANVSVGLSVHLPDEVNSRGICLPEDEQVVSEGEYILYAARVDGEDFGAVARVMHGPGRVLVLCAVFPDGGRDERWDELKRRLAGLPMDYAALLERHLPAWRARLNRCQLRLDDSEFEPDALNERLLERAWDGQCPNALIERMWEYGRYLITAATAPGSLPCPLMGLWSGEYRAGWAFNMANINLEMIYWQALPARAPELMLPVFDYYDAMLPGMRENARRIFGCRGIVLSAVSAPGDGRTTCLAPHIVNWTGGAGWIAQLYYDYWLFTRDERFRDERLIPFLREVALFYEDFVIWQDDGWHVIPSVSPENRTRAYRDRGDVLPDGTQSAIDATMDIAIIKEVFTELLALGAQSGEAEAQRWRRMIEGAPAYQLNSEGGVREWNHPDFPDNEHHRHQSHVYPLFPGLECAREGAEKFRIAEVRRLRDGLDSQTSWGLMLMACAQARARDGESALRCLDLTARAMLMGNLFTVHNDWRGMGIGLEMGWAPFQIDANMGWTAAVLEMLVYSDAERLELLPALPERWHAGSVGPVAARCGVEVTICWRDGHAEAELCALRAARVRLTLGAEARELRMSAGERMSVEWDLAR</sequence>
<dbReference type="Pfam" id="PF22124">
    <property type="entry name" value="Glyco_hydro_95_cat"/>
    <property type="match status" value="1"/>
</dbReference>
<evidence type="ECO:0000313" key="4">
    <source>
        <dbReference type="EMBL" id="HIU46530.1"/>
    </source>
</evidence>
<organism evidence="4 5">
    <name type="scientific">Candidatus Fimadaptatus faecigallinarum</name>
    <dbReference type="NCBI Taxonomy" id="2840814"/>
    <lineage>
        <taxon>Bacteria</taxon>
        <taxon>Bacillati</taxon>
        <taxon>Bacillota</taxon>
        <taxon>Clostridia</taxon>
        <taxon>Eubacteriales</taxon>
        <taxon>Candidatus Fimadaptatus</taxon>
    </lineage>
</organism>
<reference evidence="4" key="2">
    <citation type="journal article" date="2021" name="PeerJ">
        <title>Extensive microbial diversity within the chicken gut microbiome revealed by metagenomics and culture.</title>
        <authorList>
            <person name="Gilroy R."/>
            <person name="Ravi A."/>
            <person name="Getino M."/>
            <person name="Pursley I."/>
            <person name="Horton D.L."/>
            <person name="Alikhan N.F."/>
            <person name="Baker D."/>
            <person name="Gharbi K."/>
            <person name="Hall N."/>
            <person name="Watson M."/>
            <person name="Adriaenssens E.M."/>
            <person name="Foster-Nyarko E."/>
            <person name="Jarju S."/>
            <person name="Secka A."/>
            <person name="Antonio M."/>
            <person name="Oren A."/>
            <person name="Chaudhuri R.R."/>
            <person name="La Ragione R."/>
            <person name="Hildebrand F."/>
            <person name="Pallen M.J."/>
        </authorList>
    </citation>
    <scope>NUCLEOTIDE SEQUENCE</scope>
    <source>
        <strain evidence="4">ChiSxjej2B14-8506</strain>
    </source>
</reference>
<dbReference type="Pfam" id="PF14498">
    <property type="entry name" value="Glyco_hyd_65N_2"/>
    <property type="match status" value="1"/>
</dbReference>